<feature type="region of interest" description="Disordered" evidence="7">
    <location>
        <begin position="150"/>
        <end position="172"/>
    </location>
</feature>
<dbReference type="PRINTS" id="PR00024">
    <property type="entry name" value="HOMEOBOX"/>
</dbReference>
<feature type="compositionally biased region" description="Low complexity" evidence="7">
    <location>
        <begin position="155"/>
        <end position="167"/>
    </location>
</feature>
<accession>A0ABQ8J9H4</accession>
<evidence type="ECO:0000256" key="3">
    <source>
        <dbReference type="ARBA" id="ARBA00023155"/>
    </source>
</evidence>
<sequence>MANHNQSTTTATTTNLLSKMIQQQQQHDDHNNQNRTIMMDLNDMNQTLTKYFRSSPVTTSSLLNHLNVDNVNNGSLITSMMNKLTSHHQQQSHAMISSSSSTIIDPETNFITNLNRKGNNHGSISTIDGSCYTNFPLSLPITIMPSSVNQTELPNINDNNNNNNSNSKHSRSMDEKFQFLANAAAAASSTVTSANQMRSNNNSDVNIKEQNNHHHQMIPTNHNSHSTLPTQSKSNPTTTTTSSSSLTTMKKQRRRRTAFTQAQLNFLEKRFLEQKYLTVADRGQVADQLNLSETQIKTWYQNRRTKWKRQNNVKLDELRYNGPKNSNSKNHQADSINIINNNN</sequence>
<evidence type="ECO:0000313" key="9">
    <source>
        <dbReference type="EMBL" id="KAH9419209.1"/>
    </source>
</evidence>
<gene>
    <name evidence="9" type="ORF">DERP_005713</name>
</gene>
<dbReference type="SMART" id="SM00389">
    <property type="entry name" value="HOX"/>
    <property type="match status" value="1"/>
</dbReference>
<feature type="region of interest" description="Disordered" evidence="7">
    <location>
        <begin position="318"/>
        <end position="343"/>
    </location>
</feature>
<keyword evidence="3 5" id="KW-0371">Homeobox</keyword>
<feature type="compositionally biased region" description="Low complexity" evidence="7">
    <location>
        <begin position="230"/>
        <end position="248"/>
    </location>
</feature>
<dbReference type="InterPro" id="IPR017970">
    <property type="entry name" value="Homeobox_CS"/>
</dbReference>
<dbReference type="EMBL" id="NJHN03000060">
    <property type="protein sequence ID" value="KAH9419209.1"/>
    <property type="molecule type" value="Genomic_DNA"/>
</dbReference>
<keyword evidence="4 5" id="KW-0539">Nucleus</keyword>
<keyword evidence="2 5" id="KW-0238">DNA-binding</keyword>
<dbReference type="PROSITE" id="PS50071">
    <property type="entry name" value="HOMEOBOX_2"/>
    <property type="match status" value="1"/>
</dbReference>
<dbReference type="InterPro" id="IPR050848">
    <property type="entry name" value="Homeobox_TF"/>
</dbReference>
<feature type="DNA-binding region" description="Homeobox" evidence="5">
    <location>
        <begin position="252"/>
        <end position="311"/>
    </location>
</feature>
<evidence type="ECO:0000313" key="10">
    <source>
        <dbReference type="Proteomes" id="UP000887458"/>
    </source>
</evidence>
<dbReference type="PANTHER" id="PTHR24333:SF5">
    <property type="entry name" value="VENT HOMEOBOX"/>
    <property type="match status" value="1"/>
</dbReference>
<dbReference type="PROSITE" id="PS00027">
    <property type="entry name" value="HOMEOBOX_1"/>
    <property type="match status" value="1"/>
</dbReference>
<protein>
    <recommendedName>
        <fullName evidence="8">Homeobox domain-containing protein</fullName>
    </recommendedName>
</protein>
<dbReference type="PANTHER" id="PTHR24333">
    <property type="entry name" value="HOMEO BOX HB9 LIKE A-RELATED"/>
    <property type="match status" value="1"/>
</dbReference>
<comment type="subcellular location">
    <subcellularLocation>
        <location evidence="1 5 6">Nucleus</location>
    </subcellularLocation>
</comment>
<proteinExistence type="predicted"/>
<feature type="region of interest" description="Disordered" evidence="7">
    <location>
        <begin position="216"/>
        <end position="256"/>
    </location>
</feature>
<dbReference type="Pfam" id="PF00046">
    <property type="entry name" value="Homeodomain"/>
    <property type="match status" value="1"/>
</dbReference>
<evidence type="ECO:0000256" key="6">
    <source>
        <dbReference type="RuleBase" id="RU000682"/>
    </source>
</evidence>
<dbReference type="InterPro" id="IPR001356">
    <property type="entry name" value="HD"/>
</dbReference>
<dbReference type="SUPFAM" id="SSF46689">
    <property type="entry name" value="Homeodomain-like"/>
    <property type="match status" value="1"/>
</dbReference>
<evidence type="ECO:0000256" key="7">
    <source>
        <dbReference type="SAM" id="MobiDB-lite"/>
    </source>
</evidence>
<dbReference type="Gene3D" id="1.10.10.60">
    <property type="entry name" value="Homeodomain-like"/>
    <property type="match status" value="1"/>
</dbReference>
<evidence type="ECO:0000256" key="1">
    <source>
        <dbReference type="ARBA" id="ARBA00004123"/>
    </source>
</evidence>
<reference evidence="9 10" key="2">
    <citation type="journal article" date="2022" name="Mol. Biol. Evol.">
        <title>Comparative Genomics Reveals Insights into the Divergent Evolution of Astigmatic Mites and Household Pest Adaptations.</title>
        <authorList>
            <person name="Xiong Q."/>
            <person name="Wan A.T."/>
            <person name="Liu X."/>
            <person name="Fung C.S."/>
            <person name="Xiao X."/>
            <person name="Malainual N."/>
            <person name="Hou J."/>
            <person name="Wang L."/>
            <person name="Wang M."/>
            <person name="Yang K.Y."/>
            <person name="Cui Y."/>
            <person name="Leung E.L."/>
            <person name="Nong W."/>
            <person name="Shin S.K."/>
            <person name="Au S.W."/>
            <person name="Jeong K.Y."/>
            <person name="Chew F.T."/>
            <person name="Hui J.H."/>
            <person name="Leung T.F."/>
            <person name="Tungtrongchitr A."/>
            <person name="Zhong N."/>
            <person name="Liu Z."/>
            <person name="Tsui S.K."/>
        </authorList>
    </citation>
    <scope>NUCLEOTIDE SEQUENCE [LARGE SCALE GENOMIC DNA]</scope>
    <source>
        <strain evidence="9">Derp</strain>
    </source>
</reference>
<evidence type="ECO:0000256" key="4">
    <source>
        <dbReference type="ARBA" id="ARBA00023242"/>
    </source>
</evidence>
<feature type="domain" description="Homeobox" evidence="8">
    <location>
        <begin position="250"/>
        <end position="310"/>
    </location>
</feature>
<feature type="compositionally biased region" description="Polar residues" evidence="7">
    <location>
        <begin position="323"/>
        <end position="343"/>
    </location>
</feature>
<reference evidence="9 10" key="1">
    <citation type="journal article" date="2018" name="J. Allergy Clin. Immunol.">
        <title>High-quality assembly of Dermatophagoides pteronyssinus genome and transcriptome reveals a wide range of novel allergens.</title>
        <authorList>
            <person name="Liu X.Y."/>
            <person name="Yang K.Y."/>
            <person name="Wang M.Q."/>
            <person name="Kwok J.S."/>
            <person name="Zeng X."/>
            <person name="Yang Z."/>
            <person name="Xiao X.J."/>
            <person name="Lau C.P."/>
            <person name="Li Y."/>
            <person name="Huang Z.M."/>
            <person name="Ba J.G."/>
            <person name="Yim A.K."/>
            <person name="Ouyang C.Y."/>
            <person name="Ngai S.M."/>
            <person name="Chan T.F."/>
            <person name="Leung E.L."/>
            <person name="Liu L."/>
            <person name="Liu Z.G."/>
            <person name="Tsui S.K."/>
        </authorList>
    </citation>
    <scope>NUCLEOTIDE SEQUENCE [LARGE SCALE GENOMIC DNA]</scope>
    <source>
        <strain evidence="9">Derp</strain>
    </source>
</reference>
<name>A0ABQ8J9H4_DERPT</name>
<organism evidence="9 10">
    <name type="scientific">Dermatophagoides pteronyssinus</name>
    <name type="common">European house dust mite</name>
    <dbReference type="NCBI Taxonomy" id="6956"/>
    <lineage>
        <taxon>Eukaryota</taxon>
        <taxon>Metazoa</taxon>
        <taxon>Ecdysozoa</taxon>
        <taxon>Arthropoda</taxon>
        <taxon>Chelicerata</taxon>
        <taxon>Arachnida</taxon>
        <taxon>Acari</taxon>
        <taxon>Acariformes</taxon>
        <taxon>Sarcoptiformes</taxon>
        <taxon>Astigmata</taxon>
        <taxon>Psoroptidia</taxon>
        <taxon>Analgoidea</taxon>
        <taxon>Pyroglyphidae</taxon>
        <taxon>Dermatophagoidinae</taxon>
        <taxon>Dermatophagoides</taxon>
    </lineage>
</organism>
<feature type="compositionally biased region" description="Polar residues" evidence="7">
    <location>
        <begin position="218"/>
        <end position="229"/>
    </location>
</feature>
<dbReference type="InterPro" id="IPR020479">
    <property type="entry name" value="HD_metazoa"/>
</dbReference>
<evidence type="ECO:0000256" key="5">
    <source>
        <dbReference type="PROSITE-ProRule" id="PRU00108"/>
    </source>
</evidence>
<evidence type="ECO:0000256" key="2">
    <source>
        <dbReference type="ARBA" id="ARBA00023125"/>
    </source>
</evidence>
<dbReference type="InterPro" id="IPR009057">
    <property type="entry name" value="Homeodomain-like_sf"/>
</dbReference>
<dbReference type="Proteomes" id="UP000887458">
    <property type="component" value="Unassembled WGS sequence"/>
</dbReference>
<comment type="caution">
    <text evidence="9">The sequence shown here is derived from an EMBL/GenBank/DDBJ whole genome shotgun (WGS) entry which is preliminary data.</text>
</comment>
<dbReference type="CDD" id="cd00086">
    <property type="entry name" value="homeodomain"/>
    <property type="match status" value="1"/>
</dbReference>
<evidence type="ECO:0000259" key="8">
    <source>
        <dbReference type="PROSITE" id="PS50071"/>
    </source>
</evidence>
<keyword evidence="10" id="KW-1185">Reference proteome</keyword>